<gene>
    <name evidence="2" type="ORF">HJG54_22920</name>
</gene>
<keyword evidence="2" id="KW-0347">Helicase</keyword>
<dbReference type="InterPro" id="IPR006555">
    <property type="entry name" value="ATP-dep_Helicase_C"/>
</dbReference>
<dbReference type="Pfam" id="PF04851">
    <property type="entry name" value="ResIII"/>
    <property type="match status" value="1"/>
</dbReference>
<dbReference type="InterPro" id="IPR006935">
    <property type="entry name" value="Helicase/UvrB_N"/>
</dbReference>
<dbReference type="GO" id="GO:0003677">
    <property type="term" value="F:DNA binding"/>
    <property type="evidence" value="ECO:0007669"/>
    <property type="project" value="InterPro"/>
</dbReference>
<keyword evidence="2" id="KW-0547">Nucleotide-binding</keyword>
<keyword evidence="2" id="KW-0378">Hydrolase</keyword>
<dbReference type="GO" id="GO:0006139">
    <property type="term" value="P:nucleobase-containing compound metabolic process"/>
    <property type="evidence" value="ECO:0007669"/>
    <property type="project" value="InterPro"/>
</dbReference>
<dbReference type="GO" id="GO:0004386">
    <property type="term" value="F:helicase activity"/>
    <property type="evidence" value="ECO:0007669"/>
    <property type="project" value="UniProtKB-KW"/>
</dbReference>
<dbReference type="SMART" id="SM00491">
    <property type="entry name" value="HELICc2"/>
    <property type="match status" value="1"/>
</dbReference>
<reference evidence="2" key="1">
    <citation type="submission" date="2020-05" db="EMBL/GenBank/DDBJ databases">
        <authorList>
            <person name="Zhu T."/>
            <person name="Keshari N."/>
            <person name="Lu X."/>
        </authorList>
    </citation>
    <scope>NUCLEOTIDE SEQUENCE</scope>
    <source>
        <strain evidence="2">NK1-12</strain>
    </source>
</reference>
<dbReference type="EMBL" id="CP053586">
    <property type="protein sequence ID" value="WNZ25422.1"/>
    <property type="molecule type" value="Genomic_DNA"/>
</dbReference>
<dbReference type="GO" id="GO:0016818">
    <property type="term" value="F:hydrolase activity, acting on acid anhydrides, in phosphorus-containing anhydrides"/>
    <property type="evidence" value="ECO:0007669"/>
    <property type="project" value="InterPro"/>
</dbReference>
<dbReference type="AlphaFoldDB" id="A0AA96WWR0"/>
<feature type="domain" description="Helicase ATP-binding" evidence="1">
    <location>
        <begin position="46"/>
        <end position="193"/>
    </location>
</feature>
<dbReference type="InterPro" id="IPR027417">
    <property type="entry name" value="P-loop_NTPase"/>
</dbReference>
<organism evidence="2">
    <name type="scientific">Leptolyngbya sp. NK1-12</name>
    <dbReference type="NCBI Taxonomy" id="2547451"/>
    <lineage>
        <taxon>Bacteria</taxon>
        <taxon>Bacillati</taxon>
        <taxon>Cyanobacteriota</taxon>
        <taxon>Cyanophyceae</taxon>
        <taxon>Leptolyngbyales</taxon>
        <taxon>Leptolyngbyaceae</taxon>
        <taxon>Leptolyngbya group</taxon>
        <taxon>Leptolyngbya</taxon>
    </lineage>
</organism>
<keyword evidence="2" id="KW-0067">ATP-binding</keyword>
<name>A0AA96WWR0_9CYAN</name>
<dbReference type="Gene3D" id="3.40.50.300">
    <property type="entry name" value="P-loop containing nucleotide triphosphate hydrolases"/>
    <property type="match status" value="2"/>
</dbReference>
<sequence>MDFSQLKRPARNTKPLDPIAIFERRPSLHNTPNDLWRGQTEALSEWHKNRKKPDVFIALNTGAGKTLVGLLVAQSLVNEGIENVTYVCGTKDLVLQTQREATKLGIECTLRTSGDFSNTLFETGKAFCITTYTSLFNGLSVLQRDYFPGAVIFDDAHVAERMIRESFTVKITAPNQTELLKEIKSLFEPHFKEAGKLPSLESAIDSPFESPIMASPSAVKEVSGRLYNLLVDSGIKNDANLKYSFNLLKENLEHCAVVFGYGTVEIAPPFLPLFSLPIFLRGDVRRIYLSASLNYKSDIARAFGRIPDPCIEPKNDAGNGERLILFSDEIPRKKIDPVFVNSLSEKHKVLIAVPSYRQAEVWKKVGSPPSPEEFSDELQEFREADSGVFILVSRVDGIDLPHDTCRVMIFDELPTGASTLEKFQWDTLDMKNFRATKVSNQIIQLFGRINRGRNDYGAFIINGRSLSSWLKNDRKLALLPDLLRKQVRLGLYLHEQQKLSDVSQLIDVIDSVLSRNPSWIDFYGESINEMGLDTEASERTQEIEERMTQAALAEVRFMSAIWDRDYASARQELEAVIQETARADEKLSGWHNLWLGMCLECEEDYEAAQEEYLRAYQRLAKRIIVPRKIGTDSHSVVVTPQALTDFERQVDLIVERKSPESYQKTFQRLRSSVTGLDDPNASITQQEEALRALGEYLGFTSTRPDNDDGTGPDVLWVDEDSQKCLAFEMKTGKKSNPIYYKKDVEQGHDHLEWIRQNYQSHICLGLVYVGSYGKRDKAANPSSEMYLCDTSVLIAIRNQLIAGVEDLRAITPTQRRGKVSEFCSGVQWKLEGLASKVKVKPMQALEVTT</sequence>
<dbReference type="InterPro" id="IPR014001">
    <property type="entry name" value="Helicase_ATP-bd"/>
</dbReference>
<dbReference type="PROSITE" id="PS51192">
    <property type="entry name" value="HELICASE_ATP_BIND_1"/>
    <property type="match status" value="1"/>
</dbReference>
<dbReference type="Pfam" id="PF13307">
    <property type="entry name" value="Helicase_C_2"/>
    <property type="match status" value="1"/>
</dbReference>
<dbReference type="SUPFAM" id="SSF52540">
    <property type="entry name" value="P-loop containing nucleoside triphosphate hydrolases"/>
    <property type="match status" value="1"/>
</dbReference>
<proteinExistence type="predicted"/>
<accession>A0AA96WWR0</accession>
<evidence type="ECO:0000313" key="2">
    <source>
        <dbReference type="EMBL" id="WNZ25422.1"/>
    </source>
</evidence>
<protein>
    <submittedName>
        <fullName evidence="2">DEAD/DEAH box helicase family protein</fullName>
    </submittedName>
</protein>
<dbReference type="GO" id="GO:0005524">
    <property type="term" value="F:ATP binding"/>
    <property type="evidence" value="ECO:0007669"/>
    <property type="project" value="InterPro"/>
</dbReference>
<evidence type="ECO:0000259" key="1">
    <source>
        <dbReference type="PROSITE" id="PS51192"/>
    </source>
</evidence>
<dbReference type="SMART" id="SM00487">
    <property type="entry name" value="DEXDc"/>
    <property type="match status" value="1"/>
</dbReference>
<dbReference type="RefSeq" id="WP_316431566.1">
    <property type="nucleotide sequence ID" value="NZ_CP053586.1"/>
</dbReference>